<dbReference type="SUPFAM" id="SSF82689">
    <property type="entry name" value="Mechanosensitive channel protein MscS (YggB), C-terminal domain"/>
    <property type="match status" value="1"/>
</dbReference>
<keyword evidence="4 7" id="KW-0812">Transmembrane</keyword>
<feature type="transmembrane region" description="Helical" evidence="7">
    <location>
        <begin position="67"/>
        <end position="87"/>
    </location>
</feature>
<reference evidence="10" key="1">
    <citation type="journal article" date="2019" name="Int. J. Syst. Evol. Microbiol.">
        <title>The Global Catalogue of Microorganisms (GCM) 10K type strain sequencing project: providing services to taxonomists for standard genome sequencing and annotation.</title>
        <authorList>
            <consortium name="The Broad Institute Genomics Platform"/>
            <consortium name="The Broad Institute Genome Sequencing Center for Infectious Disease"/>
            <person name="Wu L."/>
            <person name="Ma J."/>
        </authorList>
    </citation>
    <scope>NUCLEOTIDE SEQUENCE [LARGE SCALE GENOMIC DNA]</scope>
    <source>
        <strain evidence="10">KCTC 22437</strain>
    </source>
</reference>
<dbReference type="InterPro" id="IPR011014">
    <property type="entry name" value="MscS_channel_TM-2"/>
</dbReference>
<name>A0ABW5YEN4_9SPHI</name>
<dbReference type="InterPro" id="IPR045275">
    <property type="entry name" value="MscS_archaea/bacteria_type"/>
</dbReference>
<dbReference type="SUPFAM" id="SSF82861">
    <property type="entry name" value="Mechanosensitive channel protein MscS (YggB), transmembrane region"/>
    <property type="match status" value="1"/>
</dbReference>
<accession>A0ABW5YEN4</accession>
<dbReference type="Proteomes" id="UP001597557">
    <property type="component" value="Unassembled WGS sequence"/>
</dbReference>
<evidence type="ECO:0000259" key="8">
    <source>
        <dbReference type="Pfam" id="PF00924"/>
    </source>
</evidence>
<gene>
    <name evidence="9" type="ORF">ACFS5N_14835</name>
</gene>
<evidence type="ECO:0000256" key="1">
    <source>
        <dbReference type="ARBA" id="ARBA00004651"/>
    </source>
</evidence>
<comment type="caution">
    <text evidence="9">The sequence shown here is derived from an EMBL/GenBank/DDBJ whole genome shotgun (WGS) entry which is preliminary data.</text>
</comment>
<dbReference type="PANTHER" id="PTHR30221">
    <property type="entry name" value="SMALL-CONDUCTANCE MECHANOSENSITIVE CHANNEL"/>
    <property type="match status" value="1"/>
</dbReference>
<organism evidence="9 10">
    <name type="scientific">Mucilaginibacter ximonensis</name>
    <dbReference type="NCBI Taxonomy" id="538021"/>
    <lineage>
        <taxon>Bacteria</taxon>
        <taxon>Pseudomonadati</taxon>
        <taxon>Bacteroidota</taxon>
        <taxon>Sphingobacteriia</taxon>
        <taxon>Sphingobacteriales</taxon>
        <taxon>Sphingobacteriaceae</taxon>
        <taxon>Mucilaginibacter</taxon>
    </lineage>
</organism>
<comment type="similarity">
    <text evidence="2">Belongs to the MscS (TC 1.A.23) family.</text>
</comment>
<evidence type="ECO:0000256" key="4">
    <source>
        <dbReference type="ARBA" id="ARBA00022692"/>
    </source>
</evidence>
<evidence type="ECO:0000256" key="6">
    <source>
        <dbReference type="ARBA" id="ARBA00023136"/>
    </source>
</evidence>
<evidence type="ECO:0000313" key="10">
    <source>
        <dbReference type="Proteomes" id="UP001597557"/>
    </source>
</evidence>
<dbReference type="PANTHER" id="PTHR30221:SF1">
    <property type="entry name" value="SMALL-CONDUCTANCE MECHANOSENSITIVE CHANNEL"/>
    <property type="match status" value="1"/>
</dbReference>
<keyword evidence="5 7" id="KW-1133">Transmembrane helix</keyword>
<dbReference type="PROSITE" id="PS01246">
    <property type="entry name" value="UPF0003"/>
    <property type="match status" value="1"/>
</dbReference>
<keyword evidence="3" id="KW-1003">Cell membrane</keyword>
<dbReference type="InterPro" id="IPR011066">
    <property type="entry name" value="MscS_channel_C_sf"/>
</dbReference>
<dbReference type="EMBL" id="JBHUPD010000003">
    <property type="protein sequence ID" value="MFD2873758.1"/>
    <property type="molecule type" value="Genomic_DNA"/>
</dbReference>
<comment type="subcellular location">
    <subcellularLocation>
        <location evidence="1">Cell membrane</location>
        <topology evidence="1">Multi-pass membrane protein</topology>
    </subcellularLocation>
</comment>
<dbReference type="Gene3D" id="1.10.287.1260">
    <property type="match status" value="1"/>
</dbReference>
<feature type="transmembrane region" description="Helical" evidence="7">
    <location>
        <begin position="29"/>
        <end position="47"/>
    </location>
</feature>
<evidence type="ECO:0000256" key="3">
    <source>
        <dbReference type="ARBA" id="ARBA00022475"/>
    </source>
</evidence>
<dbReference type="Pfam" id="PF00924">
    <property type="entry name" value="MS_channel_2nd"/>
    <property type="match status" value="1"/>
</dbReference>
<keyword evidence="6 7" id="KW-0472">Membrane</keyword>
<proteinExistence type="inferred from homology"/>
<feature type="transmembrane region" description="Helical" evidence="7">
    <location>
        <begin position="93"/>
        <end position="113"/>
    </location>
</feature>
<keyword evidence="10" id="KW-1185">Reference proteome</keyword>
<dbReference type="InterPro" id="IPR006685">
    <property type="entry name" value="MscS_channel_2nd"/>
</dbReference>
<evidence type="ECO:0000256" key="7">
    <source>
        <dbReference type="SAM" id="Phobius"/>
    </source>
</evidence>
<evidence type="ECO:0000256" key="2">
    <source>
        <dbReference type="ARBA" id="ARBA00008017"/>
    </source>
</evidence>
<dbReference type="SUPFAM" id="SSF50182">
    <property type="entry name" value="Sm-like ribonucleoproteins"/>
    <property type="match status" value="1"/>
</dbReference>
<evidence type="ECO:0000313" key="9">
    <source>
        <dbReference type="EMBL" id="MFD2873758.1"/>
    </source>
</evidence>
<sequence length="269" mass="29841">MLAFITKQIEIDKLYDKAYNALITYGPKFLFGIVVLFIGLWFIKLMLNWSHNKMHTKEVDPTIKPFLMSLIGVVLRVMLILGVMQIIGIQMTLFATLIGGLSVAAGLALAGNLQNFASGIVILLLKPFVVGDNINTQGTEGTVTSIQIFYTIILTFDNRTVIVPNSQLSNQTIINTSREGTRRLDINYKFPNNVDIKQARSVIAKTLDGSEQCLKSPEKRIGIGDLQPDGYIMAISVWVNAHGFQDTRLTIQEKLLQDIKDAGIKIPGM</sequence>
<protein>
    <submittedName>
        <fullName evidence="9">Mechanosensitive ion channel family protein</fullName>
    </submittedName>
</protein>
<dbReference type="RefSeq" id="WP_377187119.1">
    <property type="nucleotide sequence ID" value="NZ_JBHUPD010000003.1"/>
</dbReference>
<dbReference type="Gene3D" id="3.30.70.100">
    <property type="match status" value="1"/>
</dbReference>
<evidence type="ECO:0000256" key="5">
    <source>
        <dbReference type="ARBA" id="ARBA00022989"/>
    </source>
</evidence>
<feature type="domain" description="Mechanosensitive ion channel MscS" evidence="8">
    <location>
        <begin position="113"/>
        <end position="178"/>
    </location>
</feature>
<dbReference type="Gene3D" id="2.30.30.60">
    <property type="match status" value="1"/>
</dbReference>
<dbReference type="InterPro" id="IPR006686">
    <property type="entry name" value="MscS_channel_CS"/>
</dbReference>
<dbReference type="InterPro" id="IPR010920">
    <property type="entry name" value="LSM_dom_sf"/>
</dbReference>
<dbReference type="InterPro" id="IPR023408">
    <property type="entry name" value="MscS_beta-dom_sf"/>
</dbReference>